<organism evidence="1 2">
    <name type="scientific">Gordonia phage BrutonGaster</name>
    <dbReference type="NCBI Taxonomy" id="2530116"/>
    <lineage>
        <taxon>Viruses</taxon>
        <taxon>Duplodnaviria</taxon>
        <taxon>Heunggongvirae</taxon>
        <taxon>Uroviricota</taxon>
        <taxon>Caudoviricetes</taxon>
        <taxon>Oneupvirus</taxon>
        <taxon>Oneupvirus brutongaster</taxon>
    </lineage>
</organism>
<evidence type="ECO:0000313" key="1">
    <source>
        <dbReference type="EMBL" id="QBP33228.1"/>
    </source>
</evidence>
<dbReference type="EMBL" id="MK524501">
    <property type="protein sequence ID" value="QBP33228.1"/>
    <property type="molecule type" value="Genomic_DNA"/>
</dbReference>
<sequence>MTNEELYPLYEGVTSDGDVIVSFYPQAREKGTDETSYRPIHVVPMNDPDNPHVASEDCFCIPRLAMEETEKAVYWVYRHGWAKERTQPLGIGSNG</sequence>
<reference evidence="1 2" key="1">
    <citation type="submission" date="2019-02" db="EMBL/GenBank/DDBJ databases">
        <authorList>
            <person name="Rowley M."/>
            <person name="Stucki C."/>
            <person name="Ghiringhelli B."/>
            <person name="Naegele L."/>
            <person name="Emmons C.B."/>
            <person name="Slowan-Pomeroy T."/>
            <person name="Briggs L.A."/>
            <person name="Garlena R.A."/>
            <person name="Russell D.A."/>
            <person name="Pope W.H."/>
            <person name="Molloy S.D."/>
            <person name="Jacobs-Sera D."/>
            <person name="Hatfull G.F."/>
        </authorList>
    </citation>
    <scope>NUCLEOTIDE SEQUENCE [LARGE SCALE GENOMIC DNA]</scope>
</reference>
<name>A0A482JGZ7_9CAUD</name>
<dbReference type="RefSeq" id="YP_009820525.1">
    <property type="nucleotide sequence ID" value="NC_048169.1"/>
</dbReference>
<dbReference type="KEGG" id="vg:55011963"/>
<dbReference type="GeneID" id="55011963"/>
<gene>
    <name evidence="1" type="primary">6</name>
    <name evidence="1" type="ORF">SEA_BRUTONGASTER_6</name>
</gene>
<evidence type="ECO:0000313" key="2">
    <source>
        <dbReference type="Proteomes" id="UP000295568"/>
    </source>
</evidence>
<keyword evidence="2" id="KW-1185">Reference proteome</keyword>
<dbReference type="Proteomes" id="UP000295568">
    <property type="component" value="Segment"/>
</dbReference>
<proteinExistence type="predicted"/>
<protein>
    <submittedName>
        <fullName evidence="1">Uncharacterized protein</fullName>
    </submittedName>
</protein>
<accession>A0A482JGZ7</accession>